<evidence type="ECO:0000313" key="1">
    <source>
        <dbReference type="EMBL" id="NYD42693.1"/>
    </source>
</evidence>
<dbReference type="Proteomes" id="UP000535511">
    <property type="component" value="Unassembled WGS sequence"/>
</dbReference>
<dbReference type="RefSeq" id="WP_179664297.1">
    <property type="nucleotide sequence ID" value="NZ_JACCBG010000001.1"/>
</dbReference>
<proteinExistence type="predicted"/>
<reference evidence="1 2" key="1">
    <citation type="submission" date="2020-07" db="EMBL/GenBank/DDBJ databases">
        <title>Sequencing the genomes of 1000 actinobacteria strains.</title>
        <authorList>
            <person name="Klenk H.-P."/>
        </authorList>
    </citation>
    <scope>NUCLEOTIDE SEQUENCE [LARGE SCALE GENOMIC DNA]</scope>
    <source>
        <strain evidence="1 2">DSM 21350</strain>
    </source>
</reference>
<accession>A0A7Y9E7T6</accession>
<protein>
    <submittedName>
        <fullName evidence="1">Uncharacterized protein</fullName>
    </submittedName>
</protein>
<sequence>MLSTDKLSDAEVGIFIGWNACDASDTHFYINPTVFRQGHSEGGVAQCTAFTTYHPDDDTFDTYSVSDVNTANTYQFFWNGTSLGTHSYDFTQGYNAVGTERKSDDPGKAKFHDLNEFHEGNGWTVWNTLSLYSDNDSDWKLDIVDGHTGNVVTQ</sequence>
<dbReference type="AlphaFoldDB" id="A0A7Y9E7T6"/>
<name>A0A7Y9E7T6_9ACTN</name>
<comment type="caution">
    <text evidence="1">The sequence shown here is derived from an EMBL/GenBank/DDBJ whole genome shotgun (WGS) entry which is preliminary data.</text>
</comment>
<dbReference type="EMBL" id="JACCBG010000001">
    <property type="protein sequence ID" value="NYD42693.1"/>
    <property type="molecule type" value="Genomic_DNA"/>
</dbReference>
<evidence type="ECO:0000313" key="2">
    <source>
        <dbReference type="Proteomes" id="UP000535511"/>
    </source>
</evidence>
<gene>
    <name evidence="1" type="ORF">BJZ21_002776</name>
</gene>
<keyword evidence="2" id="KW-1185">Reference proteome</keyword>
<organism evidence="1 2">
    <name type="scientific">Nocardioides panaciterrulae</name>
    <dbReference type="NCBI Taxonomy" id="661492"/>
    <lineage>
        <taxon>Bacteria</taxon>
        <taxon>Bacillati</taxon>
        <taxon>Actinomycetota</taxon>
        <taxon>Actinomycetes</taxon>
        <taxon>Propionibacteriales</taxon>
        <taxon>Nocardioidaceae</taxon>
        <taxon>Nocardioides</taxon>
    </lineage>
</organism>